<dbReference type="PANTHER" id="PTHR10183:SF379">
    <property type="entry name" value="CALPAIN-5"/>
    <property type="match status" value="1"/>
</dbReference>
<evidence type="ECO:0008006" key="16">
    <source>
        <dbReference type="Google" id="ProtNLM"/>
    </source>
</evidence>
<accession>A0A8J2SJ52</accession>
<dbReference type="SUPFAM" id="SSF54001">
    <property type="entry name" value="Cysteine proteinases"/>
    <property type="match status" value="1"/>
</dbReference>
<feature type="compositionally biased region" description="Pro residues" evidence="11">
    <location>
        <begin position="16"/>
        <end position="25"/>
    </location>
</feature>
<keyword evidence="3" id="KW-0479">Metal-binding</keyword>
<comment type="caution">
    <text evidence="14">The sequence shown here is derived from an EMBL/GenBank/DDBJ whole genome shotgun (WGS) entry which is preliminary data.</text>
</comment>
<dbReference type="GO" id="GO:0008270">
    <property type="term" value="F:zinc ion binding"/>
    <property type="evidence" value="ECO:0007669"/>
    <property type="project" value="UniProtKB-KW"/>
</dbReference>
<evidence type="ECO:0000259" key="12">
    <source>
        <dbReference type="PROSITE" id="PS50203"/>
    </source>
</evidence>
<dbReference type="InterPro" id="IPR038765">
    <property type="entry name" value="Papain-like_cys_pep_sf"/>
</dbReference>
<dbReference type="InterPro" id="IPR001300">
    <property type="entry name" value="Peptidase_C2_calpain_cat"/>
</dbReference>
<feature type="active site" evidence="8 9">
    <location>
        <position position="278"/>
    </location>
</feature>
<feature type="compositionally biased region" description="Low complexity" evidence="11">
    <location>
        <begin position="78"/>
        <end position="94"/>
    </location>
</feature>
<keyword evidence="6 9" id="KW-0788">Thiol protease</keyword>
<evidence type="ECO:0000313" key="15">
    <source>
        <dbReference type="Proteomes" id="UP000789595"/>
    </source>
</evidence>
<dbReference type="PROSITE" id="PS50203">
    <property type="entry name" value="CALPAIN_CAT"/>
    <property type="match status" value="1"/>
</dbReference>
<feature type="compositionally biased region" description="Acidic residues" evidence="11">
    <location>
        <begin position="60"/>
        <end position="77"/>
    </location>
</feature>
<reference evidence="14" key="1">
    <citation type="submission" date="2021-11" db="EMBL/GenBank/DDBJ databases">
        <authorList>
            <consortium name="Genoscope - CEA"/>
            <person name="William W."/>
        </authorList>
    </citation>
    <scope>NUCLEOTIDE SEQUENCE</scope>
</reference>
<feature type="region of interest" description="Disordered" evidence="11">
    <location>
        <begin position="1"/>
        <end position="129"/>
    </location>
</feature>
<evidence type="ECO:0000256" key="7">
    <source>
        <dbReference type="ARBA" id="ARBA00022833"/>
    </source>
</evidence>
<keyword evidence="5 9" id="KW-0378">Hydrolase</keyword>
<organism evidence="14 15">
    <name type="scientific">Pelagomonas calceolata</name>
    <dbReference type="NCBI Taxonomy" id="35677"/>
    <lineage>
        <taxon>Eukaryota</taxon>
        <taxon>Sar</taxon>
        <taxon>Stramenopiles</taxon>
        <taxon>Ochrophyta</taxon>
        <taxon>Pelagophyceae</taxon>
        <taxon>Pelagomonadales</taxon>
        <taxon>Pelagomonadaceae</taxon>
        <taxon>Pelagomonas</taxon>
    </lineage>
</organism>
<dbReference type="PANTHER" id="PTHR10183">
    <property type="entry name" value="CALPAIN"/>
    <property type="match status" value="1"/>
</dbReference>
<keyword evidence="2 9" id="KW-0645">Protease</keyword>
<evidence type="ECO:0000256" key="2">
    <source>
        <dbReference type="ARBA" id="ARBA00022670"/>
    </source>
</evidence>
<evidence type="ECO:0000256" key="4">
    <source>
        <dbReference type="ARBA" id="ARBA00022771"/>
    </source>
</evidence>
<evidence type="ECO:0000256" key="9">
    <source>
        <dbReference type="PROSITE-ProRule" id="PRU00239"/>
    </source>
</evidence>
<dbReference type="PROSITE" id="PS51999">
    <property type="entry name" value="ZF_GRF"/>
    <property type="match status" value="1"/>
</dbReference>
<keyword evidence="4 10" id="KW-0863">Zinc-finger</keyword>
<dbReference type="GO" id="GO:0006508">
    <property type="term" value="P:proteolysis"/>
    <property type="evidence" value="ECO:0007669"/>
    <property type="project" value="UniProtKB-KW"/>
</dbReference>
<keyword evidence="7" id="KW-0862">Zinc</keyword>
<evidence type="ECO:0000256" key="1">
    <source>
        <dbReference type="ARBA" id="ARBA00007623"/>
    </source>
</evidence>
<dbReference type="GO" id="GO:0004198">
    <property type="term" value="F:calcium-dependent cysteine-type endopeptidase activity"/>
    <property type="evidence" value="ECO:0007669"/>
    <property type="project" value="InterPro"/>
</dbReference>
<feature type="domain" description="GRF-type" evidence="13">
    <location>
        <begin position="203"/>
        <end position="243"/>
    </location>
</feature>
<feature type="region of interest" description="Disordered" evidence="11">
    <location>
        <begin position="184"/>
        <end position="222"/>
    </location>
</feature>
<dbReference type="OrthoDB" id="205770at2759"/>
<evidence type="ECO:0000256" key="11">
    <source>
        <dbReference type="SAM" id="MobiDB-lite"/>
    </source>
</evidence>
<feature type="compositionally biased region" description="Basic and acidic residues" evidence="11">
    <location>
        <begin position="937"/>
        <end position="980"/>
    </location>
</feature>
<evidence type="ECO:0000313" key="14">
    <source>
        <dbReference type="EMBL" id="CAH0368969.1"/>
    </source>
</evidence>
<name>A0A8J2SJ52_9STRA</name>
<dbReference type="Pfam" id="PF06839">
    <property type="entry name" value="Zn_ribbon_GRF"/>
    <property type="match status" value="1"/>
</dbReference>
<protein>
    <recommendedName>
        <fullName evidence="16">Calpain catalytic domain-containing protein</fullName>
    </recommendedName>
</protein>
<evidence type="ECO:0000256" key="6">
    <source>
        <dbReference type="ARBA" id="ARBA00022807"/>
    </source>
</evidence>
<evidence type="ECO:0000256" key="3">
    <source>
        <dbReference type="ARBA" id="ARBA00022723"/>
    </source>
</evidence>
<feature type="active site" evidence="8 9">
    <location>
        <position position="462"/>
    </location>
</feature>
<feature type="active site" evidence="8 9">
    <location>
        <position position="486"/>
    </location>
</feature>
<feature type="domain" description="Calpain catalytic" evidence="12">
    <location>
        <begin position="170"/>
        <end position="545"/>
    </location>
</feature>
<dbReference type="InterPro" id="IPR010666">
    <property type="entry name" value="Znf_GRF"/>
</dbReference>
<proteinExistence type="inferred from homology"/>
<dbReference type="CDD" id="cd00044">
    <property type="entry name" value="CysPc"/>
    <property type="match status" value="1"/>
</dbReference>
<dbReference type="Pfam" id="PF00648">
    <property type="entry name" value="Peptidase_C2"/>
    <property type="match status" value="1"/>
</dbReference>
<feature type="region of interest" description="Disordered" evidence="11">
    <location>
        <begin position="136"/>
        <end position="155"/>
    </location>
</feature>
<evidence type="ECO:0000256" key="10">
    <source>
        <dbReference type="PROSITE-ProRule" id="PRU01343"/>
    </source>
</evidence>
<feature type="region of interest" description="Disordered" evidence="11">
    <location>
        <begin position="937"/>
        <end position="1019"/>
    </location>
</feature>
<sequence length="1019" mass="111959">MATIDLTLSDDETQRPPAPAPAAPPPRRRKRDVLDSSSSDGEAPAPAPAAPRRKKRDVLDSSDDDEAAPAPAPDDEAAATARAAANLKRALAKPQDLTLSSDDEEQQPKKKPKTAEPAEPENVVSRKTVEGAITAAAKWRGAHTRISGGDDVDEDEDVAKARRLMRTTQSYEDVEFPASIRSLKGNEHEQPPPPSDPSQPPSCSCGHRAGKSTVKKEDSENKGRPYWHCANRRCGLFQWADRPPPKPLTWARMDASVPVVTDAGFSADDLAQGGLGDCWFLAALSVVAERHDLIARLFVETPRNSSGAYALRLFMDGLWTTVVVDDRLPCTEKPRRENMVADVRRAPLINASKAARLAYVRSRCAQTERMTNVPTPTLWASLIEKAYAKAHGSYQSISGGQIAEALLDLTGCPTFAMNLGDRDFDSEKLWRNLVKWKRLSYPMGCATDPVPDLREVGLCGSHAYSIVDCRTVRYRGNDERLLRIRNPHGVGEWNGDWSDQSDKWNEVFRTEPGMVRPTRDNDGTFWMDYTHFLMGFSRVDVCAAPPQVNARSFGNSFPPKKAAWRVGACFYRVRGEGDVFVTALQPTKRGAWCRADRKKSYRPGDVQVVAYDLRTKKVLGALLRGADVYDRGALAVNLRGKDVLIYVYALGANPAAAETRAAQPFRVRFVSVDGPLQVEELDFESKRHGAMALEVLHGALTRPKERTDDLLFAAARAPSLNVVKSQNGATCATTQGEGLVVVTIVNESDQYKTAAVVCYCKSAQARSVDGVLENVKDRADAYYERLKALTPKPDPRAPPQRGPRFPAKWKAFVATADLPPRSRRVALAVVRSGSQYELGDIDCAFYDAAPPTKKGQQRIDAFVGASKSRTALDADGLFAAVALPEGYTGAVPAADDDLEEALRRSQRDNVEHDDLEDLAEAIRRSRDRDDDLAEALRRSREDAAPRDPDAELAEALRRSREDAAPPRRDVVKTDRDHPIVLDDSQEEVGPIVLDESQEDAAPARPSAEEVRAARLARLG</sequence>
<evidence type="ECO:0000256" key="5">
    <source>
        <dbReference type="ARBA" id="ARBA00022801"/>
    </source>
</evidence>
<keyword evidence="15" id="KW-1185">Reference proteome</keyword>
<dbReference type="Proteomes" id="UP000789595">
    <property type="component" value="Unassembled WGS sequence"/>
</dbReference>
<comment type="similarity">
    <text evidence="1">Belongs to the peptidase C2 family.</text>
</comment>
<dbReference type="InterPro" id="IPR022684">
    <property type="entry name" value="Calpain_cysteine_protease"/>
</dbReference>
<dbReference type="AlphaFoldDB" id="A0A8J2SJ52"/>
<dbReference type="SMART" id="SM00230">
    <property type="entry name" value="CysPc"/>
    <property type="match status" value="1"/>
</dbReference>
<feature type="compositionally biased region" description="Pro residues" evidence="11">
    <location>
        <begin position="191"/>
        <end position="200"/>
    </location>
</feature>
<evidence type="ECO:0000259" key="13">
    <source>
        <dbReference type="PROSITE" id="PS51999"/>
    </source>
</evidence>
<dbReference type="InterPro" id="IPR000169">
    <property type="entry name" value="Pept_cys_AS"/>
</dbReference>
<evidence type="ECO:0000256" key="8">
    <source>
        <dbReference type="PIRSR" id="PIRSR622684-1"/>
    </source>
</evidence>
<dbReference type="Gene3D" id="3.90.70.10">
    <property type="entry name" value="Cysteine proteinases"/>
    <property type="match status" value="1"/>
</dbReference>
<dbReference type="EMBL" id="CAKKNE010000002">
    <property type="protein sequence ID" value="CAH0368969.1"/>
    <property type="molecule type" value="Genomic_DNA"/>
</dbReference>
<dbReference type="PROSITE" id="PS00139">
    <property type="entry name" value="THIOL_PROTEASE_CYS"/>
    <property type="match status" value="1"/>
</dbReference>
<gene>
    <name evidence="14" type="ORF">PECAL_2P20700</name>
</gene>